<accession>A0A6C0LHL0</accession>
<name>A0A6C0LHL0_9ZZZZ</name>
<evidence type="ECO:0000313" key="1">
    <source>
        <dbReference type="EMBL" id="QHU29034.1"/>
    </source>
</evidence>
<organism evidence="1">
    <name type="scientific">viral metagenome</name>
    <dbReference type="NCBI Taxonomy" id="1070528"/>
    <lineage>
        <taxon>unclassified sequences</taxon>
        <taxon>metagenomes</taxon>
        <taxon>organismal metagenomes</taxon>
    </lineage>
</organism>
<dbReference type="AlphaFoldDB" id="A0A6C0LHL0"/>
<dbReference type="EMBL" id="MN740480">
    <property type="protein sequence ID" value="QHU29034.1"/>
    <property type="molecule type" value="Genomic_DNA"/>
</dbReference>
<reference evidence="1" key="1">
    <citation type="journal article" date="2020" name="Nature">
        <title>Giant virus diversity and host interactions through global metagenomics.</title>
        <authorList>
            <person name="Schulz F."/>
            <person name="Roux S."/>
            <person name="Paez-Espino D."/>
            <person name="Jungbluth S."/>
            <person name="Walsh D.A."/>
            <person name="Denef V.J."/>
            <person name="McMahon K.D."/>
            <person name="Konstantinidis K.T."/>
            <person name="Eloe-Fadrosh E.A."/>
            <person name="Kyrpides N.C."/>
            <person name="Woyke T."/>
        </authorList>
    </citation>
    <scope>NUCLEOTIDE SEQUENCE</scope>
    <source>
        <strain evidence="1">GVMAG-M-3300027804-47</strain>
    </source>
</reference>
<sequence length="281" mass="32716">MTIFKTLLVSLLFVYETFAYTNNIKLNKKQEFPRKHITYVNLNRGNFLRLFSVIPFIPIKYIIKPAFAEVTKDKTIEELRKEALNIIDIIEVQKNTINLPSLKADDRSANANDTNDTNDISYNVDTKTKIKIDGVLSNIMNDFKKYGTIDPVKSISNLQKYCSTTNIIKHKNTRGLTASFQDGKYALLLGKFINYEIVNYEKNIDNDSDDKNNIYYAVDMKVSAEYKTMLQNSIQFNDMYYPSKRDNNNLCYIIYRWSFKKYEDANLYLEGCFLIPPPPPQ</sequence>
<proteinExistence type="predicted"/>
<protein>
    <submittedName>
        <fullName evidence="1">Uncharacterized protein</fullName>
    </submittedName>
</protein>